<name>A0A6A6L907_HEVBR</name>
<reference evidence="2 3" key="1">
    <citation type="journal article" date="2020" name="Mol. Plant">
        <title>The Chromosome-Based Rubber Tree Genome Provides New Insights into Spurge Genome Evolution and Rubber Biosynthesis.</title>
        <authorList>
            <person name="Liu J."/>
            <person name="Shi C."/>
            <person name="Shi C.C."/>
            <person name="Li W."/>
            <person name="Zhang Q.J."/>
            <person name="Zhang Y."/>
            <person name="Li K."/>
            <person name="Lu H.F."/>
            <person name="Shi C."/>
            <person name="Zhu S.T."/>
            <person name="Xiao Z.Y."/>
            <person name="Nan H."/>
            <person name="Yue Y."/>
            <person name="Zhu X.G."/>
            <person name="Wu Y."/>
            <person name="Hong X.N."/>
            <person name="Fan G.Y."/>
            <person name="Tong Y."/>
            <person name="Zhang D."/>
            <person name="Mao C.L."/>
            <person name="Liu Y.L."/>
            <person name="Hao S.J."/>
            <person name="Liu W.Q."/>
            <person name="Lv M.Q."/>
            <person name="Zhang H.B."/>
            <person name="Liu Y."/>
            <person name="Hu-Tang G.R."/>
            <person name="Wang J.P."/>
            <person name="Wang J.H."/>
            <person name="Sun Y.H."/>
            <person name="Ni S.B."/>
            <person name="Chen W.B."/>
            <person name="Zhang X.C."/>
            <person name="Jiao Y.N."/>
            <person name="Eichler E.E."/>
            <person name="Li G.H."/>
            <person name="Liu X."/>
            <person name="Gao L.Z."/>
        </authorList>
    </citation>
    <scope>NUCLEOTIDE SEQUENCE [LARGE SCALE GENOMIC DNA]</scope>
    <source>
        <strain evidence="3">cv. GT1</strain>
        <tissue evidence="2">Leaf</tissue>
    </source>
</reference>
<gene>
    <name evidence="2" type="ORF">GH714_005593</name>
</gene>
<sequence length="429" mass="47886">MKDPADSHFNCHVNPITFGSKKRNPQANPRTFHAQDPQSHGSWPSDINSDVNVFHQSRPRRLVVAQGNRGRRICRTAMCGACLTVFLFEIKNKQLIISIPTENKQILTGATDGSSEVSKEVLSSPNGGFNAEGMDCSASVENPAHDFQSSDFKRNIRSEVQRLNLTEFEKGQHLTSLASVSSEDEEPQDRRNIYGEGNKSNRTDQKKAKLDKSTPQQNSVKDASETEVEVSFNEYTNTSLSQYSEEIREEKDQSTPSRINKVSESVPLGLLKKQSRSNHQMEGEKYNISVNGQPIPESMVKKAEKLAGPIHPGDYWYDFQAGFWGVMGQPCVGIIPPFIKEFDYPMPENCAAGNTSVFVNGRELHQKDLDLLASRGLPTTRDKFYTVSISGEVLDQESGMELKSLGKLAPTVQKQKRGFGMKVPRRKLT</sequence>
<dbReference type="PANTHER" id="PTHR31105">
    <property type="entry name" value="EXTRA-LARGE G-PROTEIN-LIKE"/>
    <property type="match status" value="1"/>
</dbReference>
<dbReference type="GO" id="GO:1900150">
    <property type="term" value="P:regulation of defense response to fungus"/>
    <property type="evidence" value="ECO:0007669"/>
    <property type="project" value="InterPro"/>
</dbReference>
<feature type="region of interest" description="Disordered" evidence="1">
    <location>
        <begin position="110"/>
        <end position="153"/>
    </location>
</feature>
<feature type="region of interest" description="Disordered" evidence="1">
    <location>
        <begin position="17"/>
        <end position="48"/>
    </location>
</feature>
<dbReference type="Proteomes" id="UP000467840">
    <property type="component" value="Chromosome 1"/>
</dbReference>
<dbReference type="InterPro" id="IPR040244">
    <property type="entry name" value="EDR4-like"/>
</dbReference>
<feature type="compositionally biased region" description="Basic and acidic residues" evidence="1">
    <location>
        <begin position="188"/>
        <end position="212"/>
    </location>
</feature>
<dbReference type="EMBL" id="JAAGAX010000011">
    <property type="protein sequence ID" value="KAF2297932.1"/>
    <property type="molecule type" value="Genomic_DNA"/>
</dbReference>
<feature type="compositionally biased region" description="Polar residues" evidence="1">
    <location>
        <begin position="36"/>
        <end position="48"/>
    </location>
</feature>
<dbReference type="AlphaFoldDB" id="A0A6A6L907"/>
<feature type="compositionally biased region" description="Polar residues" evidence="1">
    <location>
        <begin position="110"/>
        <end position="127"/>
    </location>
</feature>
<evidence type="ECO:0000256" key="1">
    <source>
        <dbReference type="SAM" id="MobiDB-lite"/>
    </source>
</evidence>
<evidence type="ECO:0000313" key="2">
    <source>
        <dbReference type="EMBL" id="KAF2297932.1"/>
    </source>
</evidence>
<organism evidence="2 3">
    <name type="scientific">Hevea brasiliensis</name>
    <name type="common">Para rubber tree</name>
    <name type="synonym">Siphonia brasiliensis</name>
    <dbReference type="NCBI Taxonomy" id="3981"/>
    <lineage>
        <taxon>Eukaryota</taxon>
        <taxon>Viridiplantae</taxon>
        <taxon>Streptophyta</taxon>
        <taxon>Embryophyta</taxon>
        <taxon>Tracheophyta</taxon>
        <taxon>Spermatophyta</taxon>
        <taxon>Magnoliopsida</taxon>
        <taxon>eudicotyledons</taxon>
        <taxon>Gunneridae</taxon>
        <taxon>Pentapetalae</taxon>
        <taxon>rosids</taxon>
        <taxon>fabids</taxon>
        <taxon>Malpighiales</taxon>
        <taxon>Euphorbiaceae</taxon>
        <taxon>Crotonoideae</taxon>
        <taxon>Micrandreae</taxon>
        <taxon>Hevea</taxon>
    </lineage>
</organism>
<evidence type="ECO:0000313" key="3">
    <source>
        <dbReference type="Proteomes" id="UP000467840"/>
    </source>
</evidence>
<proteinExistence type="predicted"/>
<protein>
    <submittedName>
        <fullName evidence="2">Uncharacterized protein</fullName>
    </submittedName>
</protein>
<keyword evidence="3" id="KW-1185">Reference proteome</keyword>
<feature type="region of interest" description="Disordered" evidence="1">
    <location>
        <begin position="174"/>
        <end position="228"/>
    </location>
</feature>
<comment type="caution">
    <text evidence="2">The sequence shown here is derived from an EMBL/GenBank/DDBJ whole genome shotgun (WGS) entry which is preliminary data.</text>
</comment>
<accession>A0A6A6L907</accession>
<dbReference type="PANTHER" id="PTHR31105:SF42">
    <property type="entry name" value="OS02G0258300 PROTEIN"/>
    <property type="match status" value="1"/>
</dbReference>